<gene>
    <name evidence="2" type="ORF">ACFO3U_04315</name>
</gene>
<dbReference type="SMART" id="SM00871">
    <property type="entry name" value="AraC_E_bind"/>
    <property type="match status" value="1"/>
</dbReference>
<dbReference type="InterPro" id="IPR010499">
    <property type="entry name" value="AraC_E-bd"/>
</dbReference>
<dbReference type="SUPFAM" id="SSF55136">
    <property type="entry name" value="Probable bacterial effector-binding domain"/>
    <property type="match status" value="1"/>
</dbReference>
<organism evidence="2 3">
    <name type="scientific">Flavobacterium ponti</name>
    <dbReference type="NCBI Taxonomy" id="665133"/>
    <lineage>
        <taxon>Bacteria</taxon>
        <taxon>Pseudomonadati</taxon>
        <taxon>Bacteroidota</taxon>
        <taxon>Flavobacteriia</taxon>
        <taxon>Flavobacteriales</taxon>
        <taxon>Flavobacteriaceae</taxon>
        <taxon>Flavobacterium</taxon>
    </lineage>
</organism>
<evidence type="ECO:0000313" key="2">
    <source>
        <dbReference type="EMBL" id="MFC4739209.1"/>
    </source>
</evidence>
<evidence type="ECO:0000313" key="3">
    <source>
        <dbReference type="Proteomes" id="UP001595885"/>
    </source>
</evidence>
<dbReference type="Gene3D" id="3.20.80.10">
    <property type="entry name" value="Regulatory factor, effector binding domain"/>
    <property type="match status" value="1"/>
</dbReference>
<evidence type="ECO:0000259" key="1">
    <source>
        <dbReference type="SMART" id="SM00871"/>
    </source>
</evidence>
<reference evidence="3" key="1">
    <citation type="journal article" date="2019" name="Int. J. Syst. Evol. Microbiol.">
        <title>The Global Catalogue of Microorganisms (GCM) 10K type strain sequencing project: providing services to taxonomists for standard genome sequencing and annotation.</title>
        <authorList>
            <consortium name="The Broad Institute Genomics Platform"/>
            <consortium name="The Broad Institute Genome Sequencing Center for Infectious Disease"/>
            <person name="Wu L."/>
            <person name="Ma J."/>
        </authorList>
    </citation>
    <scope>NUCLEOTIDE SEQUENCE [LARGE SCALE GENOMIC DNA]</scope>
    <source>
        <strain evidence="3">CCUG 50349</strain>
    </source>
</reference>
<dbReference type="EMBL" id="JBHSGW010000002">
    <property type="protein sequence ID" value="MFC4739209.1"/>
    <property type="molecule type" value="Genomic_DNA"/>
</dbReference>
<feature type="domain" description="AraC effector-binding" evidence="1">
    <location>
        <begin position="173"/>
        <end position="332"/>
    </location>
</feature>
<dbReference type="InterPro" id="IPR011256">
    <property type="entry name" value="Reg_factor_effector_dom_sf"/>
</dbReference>
<protein>
    <submittedName>
        <fullName evidence="2">GyrI-like domain-containing protein</fullName>
    </submittedName>
</protein>
<dbReference type="Pfam" id="PF06445">
    <property type="entry name" value="GyrI-like"/>
    <property type="match status" value="1"/>
</dbReference>
<dbReference type="Proteomes" id="UP001595885">
    <property type="component" value="Unassembled WGS sequence"/>
</dbReference>
<name>A0ABV9P4P3_9FLAO</name>
<dbReference type="SUPFAM" id="SSF55961">
    <property type="entry name" value="Bet v1-like"/>
    <property type="match status" value="1"/>
</dbReference>
<sequence length="358" mass="40844">MKILKYLFLLLLLCGIAGFVFIATQPGEYSITKSKEINVSKEVVFDFVNDYQNWHLWNVNIDSISSKELFSEDSKTYTIANENESIIYQTVAQFKSDSIVQKLTQDNLTHNLIWKFTSSQKGTLVSCEMKGTMTLKQKVLSVLQGGAKNYLGDELEKNLTNIENYLSNQLNNYNIKINGLVTKEGTLFIKQIDSSSIKSFNSIARSRIPNLIDFAKENGINYTENPFVLFDYWDTKNNKTKFSICLPVKEEIITSEGSDVLGGELFEFRAVKVTLIGDYSHIRKAWDEAYKYIEKNKLTEDTNGSYIESYIINASKESQPSKWVTEIYIPVKSEVIPKKTPTTNVSVEPIIEENQPIE</sequence>
<keyword evidence="3" id="KW-1185">Reference proteome</keyword>
<dbReference type="InterPro" id="IPR023393">
    <property type="entry name" value="START-like_dom_sf"/>
</dbReference>
<accession>A0ABV9P4P3</accession>
<proteinExistence type="predicted"/>
<dbReference type="Gene3D" id="3.30.530.20">
    <property type="match status" value="1"/>
</dbReference>
<dbReference type="InterPro" id="IPR029442">
    <property type="entry name" value="GyrI-like"/>
</dbReference>
<comment type="caution">
    <text evidence="2">The sequence shown here is derived from an EMBL/GenBank/DDBJ whole genome shotgun (WGS) entry which is preliminary data.</text>
</comment>
<dbReference type="RefSeq" id="WP_379738501.1">
    <property type="nucleotide sequence ID" value="NZ_JBHSGW010000002.1"/>
</dbReference>